<dbReference type="OrthoDB" id="323463at2"/>
<dbReference type="EMBL" id="FMWO01000042">
    <property type="protein sequence ID" value="SCZ85165.1"/>
    <property type="molecule type" value="Genomic_DNA"/>
</dbReference>
<keyword evidence="3" id="KW-1185">Reference proteome</keyword>
<evidence type="ECO:0000313" key="3">
    <source>
        <dbReference type="Proteomes" id="UP000198729"/>
    </source>
</evidence>
<evidence type="ECO:0000313" key="2">
    <source>
        <dbReference type="EMBL" id="SCZ85165.1"/>
    </source>
</evidence>
<dbReference type="Pfam" id="PF10119">
    <property type="entry name" value="MethyTransf_Reg"/>
    <property type="match status" value="1"/>
</dbReference>
<dbReference type="CDD" id="cd02440">
    <property type="entry name" value="AdoMet_MTases"/>
    <property type="match status" value="1"/>
</dbReference>
<dbReference type="RefSeq" id="WP_090285208.1">
    <property type="nucleotide sequence ID" value="NZ_FMWO01000042.1"/>
</dbReference>
<dbReference type="STRING" id="51642.NSMM_350029"/>
<protein>
    <recommendedName>
        <fullName evidence="1">Methyltransferase regulatory domain-containing protein</fullName>
    </recommendedName>
</protein>
<feature type="domain" description="Methyltransferase regulatory" evidence="1">
    <location>
        <begin position="216"/>
        <end position="299"/>
    </location>
</feature>
<dbReference type="AlphaFoldDB" id="A0A1G5SDA2"/>
<dbReference type="SUPFAM" id="SSF53335">
    <property type="entry name" value="S-adenosyl-L-methionine-dependent methyltransferases"/>
    <property type="match status" value="1"/>
</dbReference>
<dbReference type="Gene3D" id="3.40.50.150">
    <property type="entry name" value="Vaccinia Virus protein VP39"/>
    <property type="match status" value="1"/>
</dbReference>
<dbReference type="InterPro" id="IPR029063">
    <property type="entry name" value="SAM-dependent_MTases_sf"/>
</dbReference>
<accession>A0A1G5SDA2</accession>
<proteinExistence type="predicted"/>
<reference evidence="2 3" key="1">
    <citation type="submission" date="2016-10" db="EMBL/GenBank/DDBJ databases">
        <authorList>
            <person name="de Groot N.N."/>
        </authorList>
    </citation>
    <scope>NUCLEOTIDE SEQUENCE [LARGE SCALE GENOMIC DNA]</scope>
    <source>
        <strain evidence="2">1</strain>
    </source>
</reference>
<evidence type="ECO:0000259" key="1">
    <source>
        <dbReference type="Pfam" id="PF10119"/>
    </source>
</evidence>
<dbReference type="InterPro" id="IPR018773">
    <property type="entry name" value="MeTrfase_reg_dom_prd"/>
</dbReference>
<name>A0A1G5SDA2_9PROT</name>
<dbReference type="Proteomes" id="UP000198729">
    <property type="component" value="Unassembled WGS sequence"/>
</dbReference>
<sequence>MTDWTDGYVADITYTHGYYSELNPLRMRLALLYAGIRPPTVDTACELGFGQGMSINLHAATSATQWHGTDFNPSQAGFAQELAQASGSNAHLFDEAFADFCARSNLPDFDFIGLHGIWSWISDDNRQSIVDFIRRRLKVGGVLYVSYNTQPGWAAMVPLRELLARHTEVLGMKGQEISQRIDTALDFSGKLFDANPAFARANPQVAERLKKIREQNRHYLAHEYFNRDWHPMSFARMGEWLAPAKIDYACSANYLDHIDVLNLTAQQQTLLKDIPHPMFRQLVRDFCINQQFRRDFWVKGARPLNTLEQAELLRTERCVLAQPRAQVSLRANGNLGEATLQEAIYAPVLDALADHQPRTLTELEQAVKRQSITFAQLLQAVIVLSGNGALAPAQNEAAIAQAKETSKRLNLYLMTKARSSNEASYLASPVTGGGMTVPRFHQLFMLAASQGHKTPQDWAQYVWHLLTLQGQRIVKKDKTLDTPEDNLAELSAQAQTFADHDLPILKALQVA</sequence>
<organism evidence="2 3">
    <name type="scientific">Nitrosomonas mobilis</name>
    <dbReference type="NCBI Taxonomy" id="51642"/>
    <lineage>
        <taxon>Bacteria</taxon>
        <taxon>Pseudomonadati</taxon>
        <taxon>Pseudomonadota</taxon>
        <taxon>Betaproteobacteria</taxon>
        <taxon>Nitrosomonadales</taxon>
        <taxon>Nitrosomonadaceae</taxon>
        <taxon>Nitrosomonas</taxon>
    </lineage>
</organism>
<gene>
    <name evidence="2" type="ORF">NSMM_350029</name>
</gene>